<accession>A0ABP9GV75</accession>
<organism evidence="1 2">
    <name type="scientific">Streptomonospora halophila</name>
    <dbReference type="NCBI Taxonomy" id="427369"/>
    <lineage>
        <taxon>Bacteria</taxon>
        <taxon>Bacillati</taxon>
        <taxon>Actinomycetota</taxon>
        <taxon>Actinomycetes</taxon>
        <taxon>Streptosporangiales</taxon>
        <taxon>Nocardiopsidaceae</taxon>
        <taxon>Streptomonospora</taxon>
    </lineage>
</organism>
<dbReference type="Proteomes" id="UP001499993">
    <property type="component" value="Unassembled WGS sequence"/>
</dbReference>
<dbReference type="InterPro" id="IPR023198">
    <property type="entry name" value="PGP-like_dom2"/>
</dbReference>
<dbReference type="NCBIfam" id="TIGR01509">
    <property type="entry name" value="HAD-SF-IA-v3"/>
    <property type="match status" value="1"/>
</dbReference>
<keyword evidence="1" id="KW-0378">Hydrolase</keyword>
<comment type="caution">
    <text evidence="1">The sequence shown here is derived from an EMBL/GenBank/DDBJ whole genome shotgun (WGS) entry which is preliminary data.</text>
</comment>
<dbReference type="InterPro" id="IPR006439">
    <property type="entry name" value="HAD-SF_hydro_IA"/>
</dbReference>
<dbReference type="InterPro" id="IPR041492">
    <property type="entry name" value="HAD_2"/>
</dbReference>
<dbReference type="SFLD" id="SFLDG01129">
    <property type="entry name" value="C1.5:_HAD__Beta-PGM__Phosphata"/>
    <property type="match status" value="1"/>
</dbReference>
<name>A0ABP9GV75_9ACTN</name>
<dbReference type="SFLD" id="SFLDS00003">
    <property type="entry name" value="Haloacid_Dehalogenase"/>
    <property type="match status" value="1"/>
</dbReference>
<gene>
    <name evidence="1" type="ORF">GCM10023224_34100</name>
</gene>
<dbReference type="SUPFAM" id="SSF56784">
    <property type="entry name" value="HAD-like"/>
    <property type="match status" value="1"/>
</dbReference>
<keyword evidence="2" id="KW-1185">Reference proteome</keyword>
<dbReference type="Gene3D" id="1.10.150.240">
    <property type="entry name" value="Putative phosphatase, domain 2"/>
    <property type="match status" value="1"/>
</dbReference>
<dbReference type="PANTHER" id="PTHR43434:SF24">
    <property type="entry name" value="HYDROLASE-RELATED"/>
    <property type="match status" value="1"/>
</dbReference>
<dbReference type="InterPro" id="IPR050155">
    <property type="entry name" value="HAD-like_hydrolase_sf"/>
</dbReference>
<dbReference type="PANTHER" id="PTHR43434">
    <property type="entry name" value="PHOSPHOGLYCOLATE PHOSPHATASE"/>
    <property type="match status" value="1"/>
</dbReference>
<dbReference type="NCBIfam" id="TIGR01549">
    <property type="entry name" value="HAD-SF-IA-v1"/>
    <property type="match status" value="1"/>
</dbReference>
<evidence type="ECO:0000313" key="1">
    <source>
        <dbReference type="EMBL" id="GAA4947583.1"/>
    </source>
</evidence>
<dbReference type="EMBL" id="BAABIK010000019">
    <property type="protein sequence ID" value="GAA4947583.1"/>
    <property type="molecule type" value="Genomic_DNA"/>
</dbReference>
<dbReference type="InterPro" id="IPR036412">
    <property type="entry name" value="HAD-like_sf"/>
</dbReference>
<reference evidence="2" key="1">
    <citation type="journal article" date="2019" name="Int. J. Syst. Evol. Microbiol.">
        <title>The Global Catalogue of Microorganisms (GCM) 10K type strain sequencing project: providing services to taxonomists for standard genome sequencing and annotation.</title>
        <authorList>
            <consortium name="The Broad Institute Genomics Platform"/>
            <consortium name="The Broad Institute Genome Sequencing Center for Infectious Disease"/>
            <person name="Wu L."/>
            <person name="Ma J."/>
        </authorList>
    </citation>
    <scope>NUCLEOTIDE SEQUENCE [LARGE SCALE GENOMIC DNA]</scope>
    <source>
        <strain evidence="2">JCM 18123</strain>
    </source>
</reference>
<dbReference type="RefSeq" id="WP_345557370.1">
    <property type="nucleotide sequence ID" value="NZ_BAABIK010000019.1"/>
</dbReference>
<dbReference type="Pfam" id="PF13419">
    <property type="entry name" value="HAD_2"/>
    <property type="match status" value="1"/>
</dbReference>
<dbReference type="GO" id="GO:0016787">
    <property type="term" value="F:hydrolase activity"/>
    <property type="evidence" value="ECO:0007669"/>
    <property type="project" value="UniProtKB-KW"/>
</dbReference>
<proteinExistence type="predicted"/>
<dbReference type="InterPro" id="IPR023214">
    <property type="entry name" value="HAD_sf"/>
</dbReference>
<evidence type="ECO:0000313" key="2">
    <source>
        <dbReference type="Proteomes" id="UP001499993"/>
    </source>
</evidence>
<dbReference type="PRINTS" id="PR00413">
    <property type="entry name" value="HADHALOGNASE"/>
</dbReference>
<dbReference type="Gene3D" id="3.40.50.1000">
    <property type="entry name" value="HAD superfamily/HAD-like"/>
    <property type="match status" value="1"/>
</dbReference>
<dbReference type="SFLD" id="SFLDG01135">
    <property type="entry name" value="C1.5.6:_HAD__Beta-PGM__Phospha"/>
    <property type="match status" value="1"/>
</dbReference>
<sequence>MNEAAIFDLDGTLVDSPAAITEITGTILGEMGAECTPEEIRATVGKPLDQNLARLMRLPPGHPDIDTATALYRERFGAYVREHAAALLYPGVAEGLGKLRANGVLTAVATSKTLDGARKTVRLTGLAESFDVLVGHDLVAEGKPAPDMAVHAAELLGVEPQRCTVVGDTAGDIRMGRQAGMRTIAVTYGVGGRDELASAGAGACVDSFAEVVASVLVTA</sequence>
<protein>
    <submittedName>
        <fullName evidence="1">HAD family hydrolase</fullName>
    </submittedName>
</protein>